<organism evidence="3 4">
    <name type="scientific">Vibrio maritimus</name>
    <dbReference type="NCBI Taxonomy" id="990268"/>
    <lineage>
        <taxon>Bacteria</taxon>
        <taxon>Pseudomonadati</taxon>
        <taxon>Pseudomonadota</taxon>
        <taxon>Gammaproteobacteria</taxon>
        <taxon>Vibrionales</taxon>
        <taxon>Vibrionaceae</taxon>
        <taxon>Vibrio</taxon>
    </lineage>
</organism>
<reference evidence="3 4" key="1">
    <citation type="submission" date="2014-09" db="EMBL/GenBank/DDBJ databases">
        <title>Vibrio maritimus JCM 19240. (C210) whole genome shotgun sequence.</title>
        <authorList>
            <person name="Sawabe T."/>
            <person name="Meirelles P."/>
            <person name="Nakanishi M."/>
            <person name="Sayaka M."/>
            <person name="Hattori M."/>
            <person name="Ohkuma M."/>
        </authorList>
    </citation>
    <scope>NUCLEOTIDE SEQUENCE [LARGE SCALE GENOMIC DNA]</scope>
    <source>
        <strain evidence="3 4">JCM 19240</strain>
    </source>
</reference>
<evidence type="ECO:0000256" key="1">
    <source>
        <dbReference type="SAM" id="MobiDB-lite"/>
    </source>
</evidence>
<dbReference type="InterPro" id="IPR040853">
    <property type="entry name" value="RapA2_cadherin-like"/>
</dbReference>
<dbReference type="GO" id="GO:0007156">
    <property type="term" value="P:homophilic cell adhesion via plasma membrane adhesion molecules"/>
    <property type="evidence" value="ECO:0007669"/>
    <property type="project" value="InterPro"/>
</dbReference>
<keyword evidence="4" id="KW-1185">Reference proteome</keyword>
<name>A0A090T703_9VIBR</name>
<dbReference type="NCBIfam" id="TIGR01965">
    <property type="entry name" value="VCBS_repeat"/>
    <property type="match status" value="5"/>
</dbReference>
<dbReference type="InterPro" id="IPR010221">
    <property type="entry name" value="VCBS_dom"/>
</dbReference>
<feature type="region of interest" description="Disordered" evidence="1">
    <location>
        <begin position="292"/>
        <end position="318"/>
    </location>
</feature>
<reference evidence="3 4" key="2">
    <citation type="submission" date="2014-09" db="EMBL/GenBank/DDBJ databases">
        <authorList>
            <consortium name="NBRP consortium"/>
            <person name="Sawabe T."/>
            <person name="Meirelles P."/>
            <person name="Nakanishi M."/>
            <person name="Sayaka M."/>
            <person name="Hattori M."/>
            <person name="Ohkuma M."/>
        </authorList>
    </citation>
    <scope>NUCLEOTIDE SEQUENCE [LARGE SCALE GENOMIC DNA]</scope>
    <source>
        <strain evidence="3 4">JCM 19240</strain>
    </source>
</reference>
<protein>
    <submittedName>
        <fullName evidence="3">T1SS secreted agglutinin RTX</fullName>
    </submittedName>
</protein>
<evidence type="ECO:0000259" key="2">
    <source>
        <dbReference type="PROSITE" id="PS50268"/>
    </source>
</evidence>
<dbReference type="InterPro" id="IPR013783">
    <property type="entry name" value="Ig-like_fold"/>
</dbReference>
<feature type="domain" description="Cadherin" evidence="2">
    <location>
        <begin position="81"/>
        <end position="177"/>
    </location>
</feature>
<dbReference type="EMBL" id="BBMT01000008">
    <property type="protein sequence ID" value="GAL35775.1"/>
    <property type="molecule type" value="Genomic_DNA"/>
</dbReference>
<dbReference type="Pfam" id="PF17803">
    <property type="entry name" value="Cadherin_4"/>
    <property type="match status" value="4"/>
</dbReference>
<gene>
    <name evidence="3" type="ORF">JCM19240_4710</name>
</gene>
<dbReference type="AlphaFoldDB" id="A0A090T703"/>
<dbReference type="Gene3D" id="2.60.40.10">
    <property type="entry name" value="Immunoglobulins"/>
    <property type="match status" value="3"/>
</dbReference>
<accession>A0A090T703</accession>
<feature type="compositionally biased region" description="Basic and acidic residues" evidence="1">
    <location>
        <begin position="307"/>
        <end position="318"/>
    </location>
</feature>
<dbReference type="GO" id="GO:0016020">
    <property type="term" value="C:membrane"/>
    <property type="evidence" value="ECO:0007669"/>
    <property type="project" value="InterPro"/>
</dbReference>
<sequence>MWKFELNNGADATQALEENETATVTFDVVVTDDQNATATQQVTITIQGTNDKPYLTSGGVFAESVKESGLNEAGDQRADGQINADDYDLADNAQLSYAFDSNDSTATSVENQYGTFTINSDGSWSFELDNTKPATQALRAGESTTVDIDAFIIDDRDAYISQTLTVTINGTNDQPTISGTNTGDVVEDRNVTRENGIRYITSEGSLRVDDVDTGESIFNTTVEPVGSPLGTLTIDALGDWDYQVNTRERAIQRLGVDETMEESFRVYSVDGTSFEIITITITGTNDRPRIRGNSSESITENVEGDDSEVKATGDLNPRDADVTDVHTWSVVGSSEGQYGSFSINASTGTWEYILDNDKADSLQRDELVTETFTVLVDDGNGGTRTQDVTINITGTNDALVLTGDDSATVVEDLNITEDGVIDVSDLDTKDTFEFKVLNPVGVLGDLTIDQNGKWTYTLAPDRAEHLEDNVTYPADSPFGEQIFQVSVTDGTATKVFEVSIDVIGTNDAPDIDGVRTGVLYEVNGYGQTVGADLGANDPDLNETETWQINDTNAGVVLTVP</sequence>
<dbReference type="PROSITE" id="PS50268">
    <property type="entry name" value="CADHERIN_2"/>
    <property type="match status" value="1"/>
</dbReference>
<dbReference type="OrthoDB" id="9813456at2"/>
<dbReference type="Proteomes" id="UP000029224">
    <property type="component" value="Unassembled WGS sequence"/>
</dbReference>
<evidence type="ECO:0000313" key="3">
    <source>
        <dbReference type="EMBL" id="GAL35775.1"/>
    </source>
</evidence>
<comment type="caution">
    <text evidence="3">The sequence shown here is derived from an EMBL/GenBank/DDBJ whole genome shotgun (WGS) entry which is preliminary data.</text>
</comment>
<proteinExistence type="predicted"/>
<dbReference type="InterPro" id="IPR002126">
    <property type="entry name" value="Cadherin-like_dom"/>
</dbReference>
<dbReference type="GO" id="GO:0005509">
    <property type="term" value="F:calcium ion binding"/>
    <property type="evidence" value="ECO:0007669"/>
    <property type="project" value="InterPro"/>
</dbReference>
<evidence type="ECO:0000313" key="4">
    <source>
        <dbReference type="Proteomes" id="UP000029224"/>
    </source>
</evidence>